<accession>A0A455U887</accession>
<gene>
    <name evidence="1" type="ORF">HSBAA_30530</name>
</gene>
<evidence type="ECO:0000313" key="2">
    <source>
        <dbReference type="Proteomes" id="UP000320231"/>
    </source>
</evidence>
<sequence length="60" mass="6851">MEPDKLWGWVTGVGAETMGEVCGGSFAPFKIPSGNIYYIDDEFQRCPDRLLSYKEIRYRG</sequence>
<name>A0A455U887_9GAMM</name>
<proteinExistence type="predicted"/>
<evidence type="ECO:0000313" key="1">
    <source>
        <dbReference type="EMBL" id="BBI61747.1"/>
    </source>
</evidence>
<organism evidence="1 2">
    <name type="scientific">Vreelandella sulfidaeris</name>
    <dbReference type="NCBI Taxonomy" id="115553"/>
    <lineage>
        <taxon>Bacteria</taxon>
        <taxon>Pseudomonadati</taxon>
        <taxon>Pseudomonadota</taxon>
        <taxon>Gammaproteobacteria</taxon>
        <taxon>Oceanospirillales</taxon>
        <taxon>Halomonadaceae</taxon>
        <taxon>Vreelandella</taxon>
    </lineage>
</organism>
<reference evidence="1 2" key="1">
    <citation type="journal article" date="2019" name="Microbiol. Resour. Announc.">
        <title>Complete Genome Sequence of Halomonas sulfidaeris Strain Esulfide1 Isolated from a Metal Sulfide Rock at a Depth of 2,200 Meters, Obtained Using Nanopore Sequencing.</title>
        <authorList>
            <person name="Saito M."/>
            <person name="Nishigata A."/>
            <person name="Galipon J."/>
            <person name="Arakawa K."/>
        </authorList>
    </citation>
    <scope>NUCLEOTIDE SEQUENCE [LARGE SCALE GENOMIC DNA]</scope>
    <source>
        <strain evidence="1 2">ATCC BAA-803</strain>
    </source>
</reference>
<protein>
    <submittedName>
        <fullName evidence="1">Uncharacterized protein</fullName>
    </submittedName>
</protein>
<dbReference type="EMBL" id="AP019514">
    <property type="protein sequence ID" value="BBI61747.1"/>
    <property type="molecule type" value="Genomic_DNA"/>
</dbReference>
<dbReference type="KEGG" id="hsr:HSBAA_30530"/>
<dbReference type="AlphaFoldDB" id="A0A455U887"/>
<dbReference type="Proteomes" id="UP000320231">
    <property type="component" value="Chromosome"/>
</dbReference>